<dbReference type="SMART" id="SM00387">
    <property type="entry name" value="HATPase_c"/>
    <property type="match status" value="1"/>
</dbReference>
<feature type="domain" description="HAMP" evidence="17">
    <location>
        <begin position="317"/>
        <end position="369"/>
    </location>
</feature>
<protein>
    <recommendedName>
        <fullName evidence="3">histidine kinase</fullName>
        <ecNumber evidence="3">2.7.13.3</ecNumber>
    </recommendedName>
</protein>
<dbReference type="InterPro" id="IPR003594">
    <property type="entry name" value="HATPase_dom"/>
</dbReference>
<dbReference type="InterPro" id="IPR003660">
    <property type="entry name" value="HAMP_dom"/>
</dbReference>
<comment type="subcellular location">
    <subcellularLocation>
        <location evidence="2">Cell membrane</location>
        <topology evidence="2">Multi-pass membrane protein</topology>
    </subcellularLocation>
</comment>
<dbReference type="Pfam" id="PF02743">
    <property type="entry name" value="dCache_1"/>
    <property type="match status" value="1"/>
</dbReference>
<evidence type="ECO:0000256" key="5">
    <source>
        <dbReference type="ARBA" id="ARBA00022553"/>
    </source>
</evidence>
<dbReference type="EMBL" id="JRJU01000003">
    <property type="protein sequence ID" value="KHF41327.1"/>
    <property type="molecule type" value="Genomic_DNA"/>
</dbReference>
<keyword evidence="14" id="KW-0175">Coiled coil</keyword>
<dbReference type="Gene3D" id="6.10.340.10">
    <property type="match status" value="1"/>
</dbReference>
<dbReference type="PROSITE" id="PS50109">
    <property type="entry name" value="HIS_KIN"/>
    <property type="match status" value="1"/>
</dbReference>
<dbReference type="SUPFAM" id="SSF55874">
    <property type="entry name" value="ATPase domain of HSP90 chaperone/DNA topoisomerase II/histidine kinase"/>
    <property type="match status" value="1"/>
</dbReference>
<evidence type="ECO:0000256" key="13">
    <source>
        <dbReference type="ARBA" id="ARBA00023136"/>
    </source>
</evidence>
<keyword evidence="6" id="KW-0808">Transferase</keyword>
<keyword evidence="19" id="KW-1185">Reference proteome</keyword>
<dbReference type="GO" id="GO:0000155">
    <property type="term" value="F:phosphorelay sensor kinase activity"/>
    <property type="evidence" value="ECO:0007669"/>
    <property type="project" value="InterPro"/>
</dbReference>
<organism evidence="18 19">
    <name type="scientific">Halalkalibacter okhensis</name>
    <dbReference type="NCBI Taxonomy" id="333138"/>
    <lineage>
        <taxon>Bacteria</taxon>
        <taxon>Bacillati</taxon>
        <taxon>Bacillota</taxon>
        <taxon>Bacilli</taxon>
        <taxon>Bacillales</taxon>
        <taxon>Bacillaceae</taxon>
        <taxon>Halalkalibacter</taxon>
    </lineage>
</organism>
<evidence type="ECO:0000256" key="9">
    <source>
        <dbReference type="ARBA" id="ARBA00022777"/>
    </source>
</evidence>
<dbReference type="SUPFAM" id="SSF158472">
    <property type="entry name" value="HAMP domain-like"/>
    <property type="match status" value="1"/>
</dbReference>
<evidence type="ECO:0000256" key="8">
    <source>
        <dbReference type="ARBA" id="ARBA00022741"/>
    </source>
</evidence>
<keyword evidence="12" id="KW-0902">Two-component regulatory system</keyword>
<dbReference type="PROSITE" id="PS50885">
    <property type="entry name" value="HAMP"/>
    <property type="match status" value="1"/>
</dbReference>
<dbReference type="PANTHER" id="PTHR34220:SF7">
    <property type="entry name" value="SENSOR HISTIDINE KINASE YPDA"/>
    <property type="match status" value="1"/>
</dbReference>
<evidence type="ECO:0000256" key="14">
    <source>
        <dbReference type="SAM" id="Coils"/>
    </source>
</evidence>
<dbReference type="PRINTS" id="PR00344">
    <property type="entry name" value="BCTRLSENSOR"/>
</dbReference>
<evidence type="ECO:0000313" key="18">
    <source>
        <dbReference type="EMBL" id="KHF41327.1"/>
    </source>
</evidence>
<keyword evidence="13 15" id="KW-0472">Membrane</keyword>
<feature type="domain" description="Histidine kinase" evidence="16">
    <location>
        <begin position="397"/>
        <end position="594"/>
    </location>
</feature>
<dbReference type="GO" id="GO:0005524">
    <property type="term" value="F:ATP binding"/>
    <property type="evidence" value="ECO:0007669"/>
    <property type="project" value="UniProtKB-KW"/>
</dbReference>
<evidence type="ECO:0000256" key="6">
    <source>
        <dbReference type="ARBA" id="ARBA00022679"/>
    </source>
</evidence>
<keyword evidence="10" id="KW-0067">ATP-binding</keyword>
<keyword evidence="7 15" id="KW-0812">Transmembrane</keyword>
<dbReference type="Gene3D" id="3.30.450.20">
    <property type="entry name" value="PAS domain"/>
    <property type="match status" value="1"/>
</dbReference>
<sequence length="600" mass="68720">MSEWFYHLSLKTRILIYFAFVIILAIAFASFLIYMQATAQIKKQAEMYLEHIVENTSFQTDRYIRDLELATLSLLTDRKAKEFLDLGETQAFERYSHYNDILKEMNKIHLQNYDIQLVYLLGENNQLILSDRGLSNDRAFPTEEVYKKLLLSTPESGRISLIANKSLYNNEYVISVTRRLRGVNSFVPKGILGVEINASAMEQLWNITQLNKDTTVYIVGEDGRIVYHPNENWLGKRLDESLGSKMAEQENGTFNEMWEDEDMMFYYNRSAETGWTLVAMTPVKSVLEPVSGIKHNAIIASFAVLLVAMGISTGLARSVVVPLQKVQMGMKKIETGEWEKIKSLKGSDEISCMVNSYNIMVSKLSQLVEELYESELHNQEIKIEKQKTELQALQSQINPHFLHNTLETMNAYAVLNESEEISEMAEALSNMFRYSIRNFEVVTLKDELNHIRNFLIVQQHRFQKKINISFEIEEQLFNEDIAKLTLQPLVENAIHHGLRKNRYQGNISIRAGVTNNVMEIKVIDNGAGISVERMKEIKEKLSAASIDEFNQTMGIGVMNVHRRIQLIFGQEYGLEISGEEGVGTTVTMTIPRTIHYKGSA</sequence>
<name>A0A0B0IKE6_9BACI</name>
<evidence type="ECO:0000313" key="19">
    <source>
        <dbReference type="Proteomes" id="UP000030832"/>
    </source>
</evidence>
<comment type="caution">
    <text evidence="18">The sequence shown here is derived from an EMBL/GenBank/DDBJ whole genome shotgun (WGS) entry which is preliminary data.</text>
</comment>
<feature type="transmembrane region" description="Helical" evidence="15">
    <location>
        <begin position="297"/>
        <end position="316"/>
    </location>
</feature>
<dbReference type="InterPro" id="IPR050640">
    <property type="entry name" value="Bact_2-comp_sensor_kinase"/>
</dbReference>
<comment type="catalytic activity">
    <reaction evidence="1">
        <text>ATP + protein L-histidine = ADP + protein N-phospho-L-histidine.</text>
        <dbReference type="EC" id="2.7.13.3"/>
    </reaction>
</comment>
<dbReference type="STRING" id="333138.LQ50_03575"/>
<dbReference type="InterPro" id="IPR033479">
    <property type="entry name" value="dCache_1"/>
</dbReference>
<dbReference type="PANTHER" id="PTHR34220">
    <property type="entry name" value="SENSOR HISTIDINE KINASE YPDA"/>
    <property type="match status" value="1"/>
</dbReference>
<evidence type="ECO:0000259" key="16">
    <source>
        <dbReference type="PROSITE" id="PS50109"/>
    </source>
</evidence>
<accession>A0A0B0IKE6</accession>
<reference evidence="18 19" key="1">
    <citation type="submission" date="2014-09" db="EMBL/GenBank/DDBJ databases">
        <title>Genome sequencing and annotation of Bacillus Okhensis strain Kh10-101T.</title>
        <authorList>
            <person name="Prakash J.S."/>
        </authorList>
    </citation>
    <scope>NUCLEOTIDE SEQUENCE [LARGE SCALE GENOMIC DNA]</scope>
    <source>
        <strain evidence="19">Kh10-101T</strain>
    </source>
</reference>
<feature type="coiled-coil region" evidence="14">
    <location>
        <begin position="369"/>
        <end position="396"/>
    </location>
</feature>
<keyword evidence="8" id="KW-0547">Nucleotide-binding</keyword>
<evidence type="ECO:0000259" key="17">
    <source>
        <dbReference type="PROSITE" id="PS50885"/>
    </source>
</evidence>
<dbReference type="eggNOG" id="COG2972">
    <property type="taxonomic scope" value="Bacteria"/>
</dbReference>
<evidence type="ECO:0000256" key="10">
    <source>
        <dbReference type="ARBA" id="ARBA00022840"/>
    </source>
</evidence>
<dbReference type="InterPro" id="IPR010559">
    <property type="entry name" value="Sig_transdc_His_kin_internal"/>
</dbReference>
<dbReference type="InterPro" id="IPR004358">
    <property type="entry name" value="Sig_transdc_His_kin-like_C"/>
</dbReference>
<evidence type="ECO:0000256" key="4">
    <source>
        <dbReference type="ARBA" id="ARBA00022475"/>
    </source>
</evidence>
<evidence type="ECO:0000256" key="2">
    <source>
        <dbReference type="ARBA" id="ARBA00004651"/>
    </source>
</evidence>
<keyword evidence="4" id="KW-1003">Cell membrane</keyword>
<evidence type="ECO:0000256" key="1">
    <source>
        <dbReference type="ARBA" id="ARBA00000085"/>
    </source>
</evidence>
<evidence type="ECO:0000256" key="3">
    <source>
        <dbReference type="ARBA" id="ARBA00012438"/>
    </source>
</evidence>
<dbReference type="GO" id="GO:0005886">
    <property type="term" value="C:plasma membrane"/>
    <property type="evidence" value="ECO:0007669"/>
    <property type="project" value="UniProtKB-SubCell"/>
</dbReference>
<dbReference type="AlphaFoldDB" id="A0A0B0IKE6"/>
<gene>
    <name evidence="18" type="ORF">LQ50_03575</name>
</gene>
<dbReference type="InterPro" id="IPR036890">
    <property type="entry name" value="HATPase_C_sf"/>
</dbReference>
<dbReference type="OrthoDB" id="9776552at2"/>
<dbReference type="Gene3D" id="3.30.565.10">
    <property type="entry name" value="Histidine kinase-like ATPase, C-terminal domain"/>
    <property type="match status" value="1"/>
</dbReference>
<keyword evidence="5" id="KW-0597">Phosphoprotein</keyword>
<feature type="transmembrane region" description="Helical" evidence="15">
    <location>
        <begin position="14"/>
        <end position="34"/>
    </location>
</feature>
<dbReference type="RefSeq" id="WP_034626204.1">
    <property type="nucleotide sequence ID" value="NZ_JRJU01000003.1"/>
</dbReference>
<dbReference type="InterPro" id="IPR005467">
    <property type="entry name" value="His_kinase_dom"/>
</dbReference>
<dbReference type="Proteomes" id="UP000030832">
    <property type="component" value="Unassembled WGS sequence"/>
</dbReference>
<dbReference type="CDD" id="cd12912">
    <property type="entry name" value="PDC2_MCP_like"/>
    <property type="match status" value="1"/>
</dbReference>
<keyword evidence="9" id="KW-0418">Kinase</keyword>
<dbReference type="Pfam" id="PF02518">
    <property type="entry name" value="HATPase_c"/>
    <property type="match status" value="1"/>
</dbReference>
<evidence type="ECO:0000256" key="7">
    <source>
        <dbReference type="ARBA" id="ARBA00022692"/>
    </source>
</evidence>
<evidence type="ECO:0000256" key="11">
    <source>
        <dbReference type="ARBA" id="ARBA00022989"/>
    </source>
</evidence>
<evidence type="ECO:0000256" key="12">
    <source>
        <dbReference type="ARBA" id="ARBA00023012"/>
    </source>
</evidence>
<evidence type="ECO:0000256" key="15">
    <source>
        <dbReference type="SAM" id="Phobius"/>
    </source>
</evidence>
<keyword evidence="11 15" id="KW-1133">Transmembrane helix</keyword>
<dbReference type="Pfam" id="PF06580">
    <property type="entry name" value="His_kinase"/>
    <property type="match status" value="1"/>
</dbReference>
<proteinExistence type="predicted"/>
<dbReference type="EC" id="2.7.13.3" evidence="3"/>